<organism evidence="9 10">
    <name type="scientific">Ooceraea biroi</name>
    <name type="common">Clonal raider ant</name>
    <name type="synonym">Cerapachys biroi</name>
    <dbReference type="NCBI Taxonomy" id="2015173"/>
    <lineage>
        <taxon>Eukaryota</taxon>
        <taxon>Metazoa</taxon>
        <taxon>Ecdysozoa</taxon>
        <taxon>Arthropoda</taxon>
        <taxon>Hexapoda</taxon>
        <taxon>Insecta</taxon>
        <taxon>Pterygota</taxon>
        <taxon>Neoptera</taxon>
        <taxon>Endopterygota</taxon>
        <taxon>Hymenoptera</taxon>
        <taxon>Apocrita</taxon>
        <taxon>Aculeata</taxon>
        <taxon>Formicoidea</taxon>
        <taxon>Formicidae</taxon>
        <taxon>Dorylinae</taxon>
        <taxon>Ooceraea</taxon>
    </lineage>
</organism>
<dbReference type="InterPro" id="IPR033116">
    <property type="entry name" value="TRYPSIN_SER"/>
</dbReference>
<evidence type="ECO:0000256" key="2">
    <source>
        <dbReference type="ARBA" id="ARBA00022801"/>
    </source>
</evidence>
<sequence>MCERRKQAWAAIFISNVLIHTVVIASPIYVPQFLPGTTGRNIRHLPCVSRRSGETGVCMFAFTCAKANGTHLGTCIDRFYFGSCCKIDDEPDIFPQDNSIDDGPPPPPRPFITTHGPIESNDIPEYFTRPKPTDEKKPAETPQTTTTPIISSTQSTQSSASTLRDTTKFVTKKPTITTIEMTTQTTRLSTFQTVQNVVEVGSSTEATLLKRNTTVNRPSSVSPSTTRQPTKPSLSISTLRPIIENATKPASTTTVSKATTKKPVTSSATVHRPTQTSQKPISSTTRRPIPQSTTTRNVLTTTQKIAPSTRFPPRNTTSAKPTTQSNTRKPISSTRRPTTATVTTKRPLVTTKKPSTQTKRPSTSSKPSTSSSFTSSTLSATTKPHSTKPHSGLSSGSFSTTVTQSTLASTGIRPATTTTSATSTSTSSQKTTTTTKLPDQKLSTTKTTTSRPTTKTTTRTSTIKTTTLRSTTAKTTTGSRTTTSRPSITTTRLKPTKVTSTTTKTTRPEYTSSTITTERTRPLSSTIGSTLGVTKPRPTTPTKPLTKVPISTSTVVEVTTSISSSISTFRNETTSTYVPPTKGQDANNTLEEIPLTTYSPGLVTWSSNSDEPATKTPETSTSTPTTTSPEQAETDWSPITTPDGWIMIQSPTTEKIPQTQESTTEPVAESTIQSLTSVKPITEGTTIPDYITKIPTLATLSTIASVTIDTELPVPMETLNMSDYKQVCGRRLFPESRIVGGNRSSFGKWPWQISLRQWRSQTYLHKCGAALLNENWAITAAHCVESVPPSDLLLRIGEHDLANEDEPYGYQERRVQIVASHPQFDARTFEYDLALLRFYEPLLPFQPNVLPICLPDDDETYVGHTAYVTGWGRLYDEGPLPSVLQEVAVPVINNTVCEAMYRNAGYIEHIPHIFICAGWRNGGFDSCEGDSGGPMVIQRARDKRWILAGIISWGIGCAAPNQPGVYTRISEFREWINQILQF</sequence>
<dbReference type="InterPro" id="IPR018114">
    <property type="entry name" value="TRYPSIN_HIS"/>
</dbReference>
<evidence type="ECO:0000256" key="5">
    <source>
        <dbReference type="RuleBase" id="RU363034"/>
    </source>
</evidence>
<dbReference type="Pfam" id="PF00089">
    <property type="entry name" value="Trypsin"/>
    <property type="match status" value="1"/>
</dbReference>
<feature type="compositionally biased region" description="Low complexity" evidence="6">
    <location>
        <begin position="246"/>
        <end position="270"/>
    </location>
</feature>
<feature type="domain" description="Peptidase S1" evidence="8">
    <location>
        <begin position="738"/>
        <end position="981"/>
    </location>
</feature>
<dbReference type="PROSITE" id="PS00134">
    <property type="entry name" value="TRYPSIN_HIS"/>
    <property type="match status" value="1"/>
</dbReference>
<feature type="compositionally biased region" description="Low complexity" evidence="6">
    <location>
        <begin position="334"/>
        <end position="383"/>
    </location>
</feature>
<dbReference type="PANTHER" id="PTHR24253:SF88">
    <property type="entry name" value="NOTOPLEURAL, ISOFORM A"/>
    <property type="match status" value="1"/>
</dbReference>
<feature type="compositionally biased region" description="Low complexity" evidence="6">
    <location>
        <begin position="415"/>
        <end position="514"/>
    </location>
</feature>
<dbReference type="InterPro" id="IPR043504">
    <property type="entry name" value="Peptidase_S1_PA_chymotrypsin"/>
</dbReference>
<dbReference type="Gene3D" id="2.40.10.10">
    <property type="entry name" value="Trypsin-like serine proteases"/>
    <property type="match status" value="1"/>
</dbReference>
<feature type="compositionally biased region" description="Low complexity" evidence="6">
    <location>
        <begin position="534"/>
        <end position="547"/>
    </location>
</feature>
<dbReference type="OMA" id="CCKIDEE"/>
<feature type="compositionally biased region" description="Polar residues" evidence="6">
    <location>
        <begin position="272"/>
        <end position="306"/>
    </location>
</feature>
<dbReference type="PANTHER" id="PTHR24253">
    <property type="entry name" value="TRANSMEMBRANE PROTEASE SERINE"/>
    <property type="match status" value="1"/>
</dbReference>
<feature type="compositionally biased region" description="Polar residues" evidence="6">
    <location>
        <begin position="392"/>
        <end position="409"/>
    </location>
</feature>
<evidence type="ECO:0000256" key="6">
    <source>
        <dbReference type="SAM" id="MobiDB-lite"/>
    </source>
</evidence>
<dbReference type="InterPro" id="IPR001314">
    <property type="entry name" value="Peptidase_S1A"/>
</dbReference>
<feature type="compositionally biased region" description="Polar residues" evidence="6">
    <location>
        <begin position="212"/>
        <end position="238"/>
    </location>
</feature>
<dbReference type="InterPro" id="IPR001254">
    <property type="entry name" value="Trypsin_dom"/>
</dbReference>
<dbReference type="SUPFAM" id="SSF50494">
    <property type="entry name" value="Trypsin-like serine proteases"/>
    <property type="match status" value="1"/>
</dbReference>
<keyword evidence="7" id="KW-0472">Membrane</keyword>
<feature type="compositionally biased region" description="Low complexity" evidence="6">
    <location>
        <begin position="141"/>
        <end position="162"/>
    </location>
</feature>
<feature type="transmembrane region" description="Helical" evidence="7">
    <location>
        <begin position="9"/>
        <end position="30"/>
    </location>
</feature>
<feature type="compositionally biased region" description="Polar residues" evidence="6">
    <location>
        <begin position="522"/>
        <end position="532"/>
    </location>
</feature>
<evidence type="ECO:0000313" key="10">
    <source>
        <dbReference type="Proteomes" id="UP000053097"/>
    </source>
</evidence>
<dbReference type="PROSITE" id="PS00135">
    <property type="entry name" value="TRYPSIN_SER"/>
    <property type="match status" value="1"/>
</dbReference>
<keyword evidence="4" id="KW-1015">Disulfide bond</keyword>
<reference evidence="9 10" key="1">
    <citation type="journal article" date="2014" name="Curr. Biol.">
        <title>The genome of the clonal raider ant Cerapachys biroi.</title>
        <authorList>
            <person name="Oxley P.R."/>
            <person name="Ji L."/>
            <person name="Fetter-Pruneda I."/>
            <person name="McKenzie S.K."/>
            <person name="Li C."/>
            <person name="Hu H."/>
            <person name="Zhang G."/>
            <person name="Kronauer D.J."/>
        </authorList>
    </citation>
    <scope>NUCLEOTIDE SEQUENCE [LARGE SCALE GENOMIC DNA]</scope>
</reference>
<keyword evidence="10" id="KW-1185">Reference proteome</keyword>
<dbReference type="CDD" id="cd00190">
    <property type="entry name" value="Tryp_SPc"/>
    <property type="match status" value="1"/>
</dbReference>
<keyword evidence="7" id="KW-1133">Transmembrane helix</keyword>
<keyword evidence="3 5" id="KW-0720">Serine protease</keyword>
<keyword evidence="7" id="KW-0812">Transmembrane</keyword>
<feature type="compositionally biased region" description="Polar residues" evidence="6">
    <location>
        <begin position="314"/>
        <end position="333"/>
    </location>
</feature>
<feature type="compositionally biased region" description="Polar residues" evidence="6">
    <location>
        <begin position="601"/>
        <end position="610"/>
    </location>
</feature>
<dbReference type="GO" id="GO:0004252">
    <property type="term" value="F:serine-type endopeptidase activity"/>
    <property type="evidence" value="ECO:0007669"/>
    <property type="project" value="InterPro"/>
</dbReference>
<feature type="compositionally biased region" description="Low complexity" evidence="6">
    <location>
        <begin position="614"/>
        <end position="631"/>
    </location>
</feature>
<protein>
    <submittedName>
        <fullName evidence="9">Serine proteinase stubble</fullName>
    </submittedName>
</protein>
<feature type="region of interest" description="Disordered" evidence="6">
    <location>
        <begin position="212"/>
        <end position="547"/>
    </location>
</feature>
<keyword evidence="1 5" id="KW-0645">Protease</keyword>
<dbReference type="OrthoDB" id="93664at2759"/>
<dbReference type="FunFam" id="2.40.10.10:FF:000006">
    <property type="entry name" value="Serine proteinase stubble"/>
    <property type="match status" value="1"/>
</dbReference>
<evidence type="ECO:0000313" key="9">
    <source>
        <dbReference type="EMBL" id="EZA47128.1"/>
    </source>
</evidence>
<dbReference type="EMBL" id="KK107928">
    <property type="protein sequence ID" value="EZA47128.1"/>
    <property type="molecule type" value="Genomic_DNA"/>
</dbReference>
<dbReference type="Proteomes" id="UP000053097">
    <property type="component" value="Unassembled WGS sequence"/>
</dbReference>
<dbReference type="PROSITE" id="PS50240">
    <property type="entry name" value="TRYPSIN_DOM"/>
    <property type="match status" value="1"/>
</dbReference>
<evidence type="ECO:0000259" key="8">
    <source>
        <dbReference type="PROSITE" id="PS50240"/>
    </source>
</evidence>
<keyword evidence="2 5" id="KW-0378">Hydrolase</keyword>
<feature type="region of interest" description="Disordered" evidence="6">
    <location>
        <begin position="129"/>
        <end position="166"/>
    </location>
</feature>
<dbReference type="SMART" id="SM00020">
    <property type="entry name" value="Tryp_SPc"/>
    <property type="match status" value="1"/>
</dbReference>
<gene>
    <name evidence="9" type="ORF">X777_16593</name>
</gene>
<evidence type="ECO:0000256" key="1">
    <source>
        <dbReference type="ARBA" id="ARBA00022670"/>
    </source>
</evidence>
<dbReference type="GO" id="GO:0006508">
    <property type="term" value="P:proteolysis"/>
    <property type="evidence" value="ECO:0007669"/>
    <property type="project" value="UniProtKB-KW"/>
</dbReference>
<dbReference type="AlphaFoldDB" id="A0A026VTP0"/>
<proteinExistence type="predicted"/>
<evidence type="ECO:0000256" key="7">
    <source>
        <dbReference type="SAM" id="Phobius"/>
    </source>
</evidence>
<feature type="region of interest" description="Disordered" evidence="6">
    <location>
        <begin position="601"/>
        <end position="645"/>
    </location>
</feature>
<dbReference type="PRINTS" id="PR00722">
    <property type="entry name" value="CHYMOTRYPSIN"/>
</dbReference>
<evidence type="ECO:0000256" key="3">
    <source>
        <dbReference type="ARBA" id="ARBA00022825"/>
    </source>
</evidence>
<accession>A0A026VTP0</accession>
<evidence type="ECO:0000256" key="4">
    <source>
        <dbReference type="ARBA" id="ARBA00023157"/>
    </source>
</evidence>
<dbReference type="InterPro" id="IPR009003">
    <property type="entry name" value="Peptidase_S1_PA"/>
</dbReference>
<name>A0A026VTP0_OOCBI</name>